<dbReference type="AlphaFoldDB" id="A0A849A7X9"/>
<dbReference type="PROSITE" id="PS50932">
    <property type="entry name" value="HTH_LACI_2"/>
    <property type="match status" value="1"/>
</dbReference>
<proteinExistence type="predicted"/>
<dbReference type="PANTHER" id="PTHR30146">
    <property type="entry name" value="LACI-RELATED TRANSCRIPTIONAL REPRESSOR"/>
    <property type="match status" value="1"/>
</dbReference>
<accession>A0A849A7X9</accession>
<keyword evidence="3" id="KW-0804">Transcription</keyword>
<dbReference type="GO" id="GO:0003700">
    <property type="term" value="F:DNA-binding transcription factor activity"/>
    <property type="evidence" value="ECO:0007669"/>
    <property type="project" value="TreeGrafter"/>
</dbReference>
<dbReference type="InterPro" id="IPR046335">
    <property type="entry name" value="LacI/GalR-like_sensor"/>
</dbReference>
<dbReference type="SUPFAM" id="SSF53822">
    <property type="entry name" value="Periplasmic binding protein-like I"/>
    <property type="match status" value="1"/>
</dbReference>
<dbReference type="InterPro" id="IPR000843">
    <property type="entry name" value="HTH_LacI"/>
</dbReference>
<keyword evidence="2 5" id="KW-0238">DNA-binding</keyword>
<dbReference type="Gene3D" id="3.40.50.2300">
    <property type="match status" value="2"/>
</dbReference>
<feature type="domain" description="HTH lacI-type" evidence="4">
    <location>
        <begin position="3"/>
        <end position="57"/>
    </location>
</feature>
<comment type="caution">
    <text evidence="5">The sequence shown here is derived from an EMBL/GenBank/DDBJ whole genome shotgun (WGS) entry which is preliminary data.</text>
</comment>
<dbReference type="Pfam" id="PF13377">
    <property type="entry name" value="Peripla_BP_3"/>
    <property type="match status" value="1"/>
</dbReference>
<evidence type="ECO:0000256" key="3">
    <source>
        <dbReference type="ARBA" id="ARBA00023163"/>
    </source>
</evidence>
<organism evidence="5 6">
    <name type="scientific">Nakamurella aerolata</name>
    <dbReference type="NCBI Taxonomy" id="1656892"/>
    <lineage>
        <taxon>Bacteria</taxon>
        <taxon>Bacillati</taxon>
        <taxon>Actinomycetota</taxon>
        <taxon>Actinomycetes</taxon>
        <taxon>Nakamurellales</taxon>
        <taxon>Nakamurellaceae</taxon>
        <taxon>Nakamurella</taxon>
    </lineage>
</organism>
<evidence type="ECO:0000259" key="4">
    <source>
        <dbReference type="PROSITE" id="PS50932"/>
    </source>
</evidence>
<gene>
    <name evidence="5" type="ORF">HKD39_07725</name>
</gene>
<dbReference type="EMBL" id="JABEND010000003">
    <property type="protein sequence ID" value="NNG35603.1"/>
    <property type="molecule type" value="Genomic_DNA"/>
</dbReference>
<dbReference type="RefSeq" id="WP_171199266.1">
    <property type="nucleotide sequence ID" value="NZ_JABEND010000003.1"/>
</dbReference>
<evidence type="ECO:0000313" key="5">
    <source>
        <dbReference type="EMBL" id="NNG35603.1"/>
    </source>
</evidence>
<dbReference type="PANTHER" id="PTHR30146:SF153">
    <property type="entry name" value="LACTOSE OPERON REPRESSOR"/>
    <property type="match status" value="1"/>
</dbReference>
<dbReference type="CDD" id="cd01392">
    <property type="entry name" value="HTH_LacI"/>
    <property type="match status" value="1"/>
</dbReference>
<evidence type="ECO:0000256" key="2">
    <source>
        <dbReference type="ARBA" id="ARBA00023125"/>
    </source>
</evidence>
<keyword evidence="6" id="KW-1185">Reference proteome</keyword>
<keyword evidence="1" id="KW-0805">Transcription regulation</keyword>
<dbReference type="InterPro" id="IPR028082">
    <property type="entry name" value="Peripla_BP_I"/>
</dbReference>
<reference evidence="5 6" key="1">
    <citation type="submission" date="2020-05" db="EMBL/GenBank/DDBJ databases">
        <title>Nakamurella sp. DB0629 isolated from air conditioner.</title>
        <authorList>
            <person name="Kim D.H."/>
            <person name="Kim D.-U."/>
        </authorList>
    </citation>
    <scope>NUCLEOTIDE SEQUENCE [LARGE SCALE GENOMIC DNA]</scope>
    <source>
        <strain evidence="5 6">DB0629</strain>
    </source>
</reference>
<dbReference type="InterPro" id="IPR010982">
    <property type="entry name" value="Lambda_DNA-bd_dom_sf"/>
</dbReference>
<dbReference type="Pfam" id="PF00356">
    <property type="entry name" value="LacI"/>
    <property type="match status" value="1"/>
</dbReference>
<protein>
    <submittedName>
        <fullName evidence="5">LacI family DNA-binding transcriptional regulator</fullName>
    </submittedName>
</protein>
<dbReference type="SMART" id="SM00354">
    <property type="entry name" value="HTH_LACI"/>
    <property type="match status" value="1"/>
</dbReference>
<dbReference type="CDD" id="cd06267">
    <property type="entry name" value="PBP1_LacI_sugar_binding-like"/>
    <property type="match status" value="1"/>
</dbReference>
<name>A0A849A7X9_9ACTN</name>
<dbReference type="Proteomes" id="UP000562984">
    <property type="component" value="Unassembled WGS sequence"/>
</dbReference>
<evidence type="ECO:0000256" key="1">
    <source>
        <dbReference type="ARBA" id="ARBA00023015"/>
    </source>
</evidence>
<dbReference type="Gene3D" id="1.10.260.40">
    <property type="entry name" value="lambda repressor-like DNA-binding domains"/>
    <property type="match status" value="1"/>
</dbReference>
<evidence type="ECO:0000313" key="6">
    <source>
        <dbReference type="Proteomes" id="UP000562984"/>
    </source>
</evidence>
<dbReference type="SUPFAM" id="SSF47413">
    <property type="entry name" value="lambda repressor-like DNA-binding domains"/>
    <property type="match status" value="1"/>
</dbReference>
<sequence length="339" mass="35508">MPVTLRDVARHAGVSVRTVSNVANDFPHVAPGTRARVQRSIDQLGYRINPAARGLRTGRTGVLGLMVPKLSQPYFAELADETVQAAADAGLALMVEQTEGRREAERSWLRPGGMARMWDGAIVSPLGITGSDLAERLGCPVVLLGEHAADLRAPWVGGDNVAAAVAAVEHLIALGHSEIAAIGAQRGAGGETGRERTKGFRLAMSDAGLPVRKGRVVEPVSFDAAGGAAAVRTLLASRRPPTALMCFNDELAYGALAALAQAHISVPDEVSVIGWDDLRGNEFTVPALTSVRVPKAVVAREAVRLLLSLLGQPSGTEPAPVRIVIDHHITERASTGPAA</sequence>
<dbReference type="GO" id="GO:0000976">
    <property type="term" value="F:transcription cis-regulatory region binding"/>
    <property type="evidence" value="ECO:0007669"/>
    <property type="project" value="TreeGrafter"/>
</dbReference>